<feature type="compositionally biased region" description="Basic and acidic residues" evidence="4">
    <location>
        <begin position="323"/>
        <end position="350"/>
    </location>
</feature>
<dbReference type="SUPFAM" id="SSF52151">
    <property type="entry name" value="FabD/lysophospholipase-like"/>
    <property type="match status" value="2"/>
</dbReference>
<name>A0AAN9APW5_9CAEN</name>
<feature type="compositionally biased region" description="Low complexity" evidence="4">
    <location>
        <begin position="387"/>
        <end position="400"/>
    </location>
</feature>
<accession>A0AAN9APW5</accession>
<sequence length="910" mass="103128">MFQAPTIAVIGSGGGFRAMTGYSGVFKALHTTGLLDCATYACGLSGSSWYLSTLYSHPRWPEMNPRDMQSELMNNIDKSLMRLSSTHNIIRYINSVITKRRQGQPVSFTDFFGHMVGETLLKGRLDSKLTDQREKIKDGDVPMPLYTCVHVKKDVPARSFQEWVEFSPYEIGLPKYGTFMDSELFGSKFFMGKLARKYQEPPLHFLQGIWGSAFCILFKRLMEDNRNMDPAEMIRREMGQQLQEQNDNDDDSSDLSDDDSDEDDEESDDEVITEALAKRRDSNELVKKRRGSKDVEKRRKGSLVPPSFIKRSSNDSQADSCDSSDRDTSDSESHVIDLRPPESFLKRQDSSEGFDDVDTPSCSSRRSASPNTPTPMEGAPRPIRRTSNLSGSENNGLSSSPDCPKKGVRFSQLVDQYEQRKAKTKKTVLGKPVLKRASSSRRGKSKSYWSSVMKGIFEFQTFELLTTRAGRAAVIHNFMRGLSLQQTYPLSPFTPPQERVQEGDEFDGIFDMHPTHIKQIYMVDAGLTFNSPYPLILRPQRGVDVILSFDFSGRPSDSTPPFKELLLAEKWARLNHLPFPPIDPTIVEREGLKELYVFQNPDDPHCPVVLHFALVNINFRELKAPGVRRETQEEKDFADFDIFDDPARPYSTFNFTYTHEQFLRLSQLTEFNTLLSMPRVKQVLAEVVARKRKAAPRGAVQPEEIKLLRMKSVQEKRQLKKFLKRMESMGKIVPPTDNGLLQASKQDPHSKAPFSGVSSHQNGEVNPFLLARQDSDTKPRHDGRRNFKTAVRRREPVGFNKQHPNFVTAFFDAPESFKRDGTPVTDHHEAKMHFEGAKERRKLLRRQSTISSLSSSITNSVSLHSAENDHQARASLSSSTGAANIDVNDLDQFEVIDLDHNHAGNNAQDE</sequence>
<dbReference type="Proteomes" id="UP001374579">
    <property type="component" value="Unassembled WGS sequence"/>
</dbReference>
<dbReference type="AlphaFoldDB" id="A0AAN9APW5"/>
<evidence type="ECO:0000256" key="4">
    <source>
        <dbReference type="SAM" id="MobiDB-lite"/>
    </source>
</evidence>
<feature type="compositionally biased region" description="Polar residues" evidence="4">
    <location>
        <begin position="360"/>
        <end position="371"/>
    </location>
</feature>
<feature type="domain" description="PLA2c" evidence="5">
    <location>
        <begin position="1"/>
        <end position="718"/>
    </location>
</feature>
<dbReference type="GO" id="GO:0005544">
    <property type="term" value="F:calcium-dependent phospholipid binding"/>
    <property type="evidence" value="ECO:0007669"/>
    <property type="project" value="TreeGrafter"/>
</dbReference>
<dbReference type="EMBL" id="JBAMIC010000024">
    <property type="protein sequence ID" value="KAK7090824.1"/>
    <property type="molecule type" value="Genomic_DNA"/>
</dbReference>
<comment type="caution">
    <text evidence="6">The sequence shown here is derived from an EMBL/GenBank/DDBJ whole genome shotgun (WGS) entry which is preliminary data.</text>
</comment>
<dbReference type="PROSITE" id="PS51210">
    <property type="entry name" value="PLA2C"/>
    <property type="match status" value="1"/>
</dbReference>
<dbReference type="InterPro" id="IPR016035">
    <property type="entry name" value="Acyl_Trfase/lysoPLipase"/>
</dbReference>
<keyword evidence="7" id="KW-1185">Reference proteome</keyword>
<dbReference type="GO" id="GO:0005829">
    <property type="term" value="C:cytosol"/>
    <property type="evidence" value="ECO:0007669"/>
    <property type="project" value="TreeGrafter"/>
</dbReference>
<dbReference type="PANTHER" id="PTHR10728:SF40">
    <property type="entry name" value="PATATIN FAMILY PROTEIN"/>
    <property type="match status" value="1"/>
</dbReference>
<reference evidence="6 7" key="1">
    <citation type="submission" date="2024-02" db="EMBL/GenBank/DDBJ databases">
        <title>Chromosome-scale genome assembly of the rough periwinkle Littorina saxatilis.</title>
        <authorList>
            <person name="De Jode A."/>
            <person name="Faria R."/>
            <person name="Formenti G."/>
            <person name="Sims Y."/>
            <person name="Smith T.P."/>
            <person name="Tracey A."/>
            <person name="Wood J.M.D."/>
            <person name="Zagrodzka Z.B."/>
            <person name="Johannesson K."/>
            <person name="Butlin R.K."/>
            <person name="Leder E.H."/>
        </authorList>
    </citation>
    <scope>NUCLEOTIDE SEQUENCE [LARGE SCALE GENOMIC DNA]</scope>
    <source>
        <strain evidence="6">Snail1</strain>
        <tissue evidence="6">Muscle</tissue>
    </source>
</reference>
<feature type="compositionally biased region" description="Basic and acidic residues" evidence="4">
    <location>
        <begin position="276"/>
        <end position="297"/>
    </location>
</feature>
<feature type="region of interest" description="Disordered" evidence="4">
    <location>
        <begin position="241"/>
        <end position="407"/>
    </location>
</feature>
<gene>
    <name evidence="6" type="ORF">V1264_010575</name>
</gene>
<keyword evidence="1 3" id="KW-0378">Hydrolase</keyword>
<evidence type="ECO:0000256" key="1">
    <source>
        <dbReference type="ARBA" id="ARBA00022801"/>
    </source>
</evidence>
<dbReference type="Gene3D" id="3.40.1090.10">
    <property type="entry name" value="Cytosolic phospholipase A2 catalytic domain"/>
    <property type="match status" value="2"/>
</dbReference>
<evidence type="ECO:0000313" key="6">
    <source>
        <dbReference type="EMBL" id="KAK7090824.1"/>
    </source>
</evidence>
<dbReference type="Pfam" id="PF01735">
    <property type="entry name" value="PLA2_B"/>
    <property type="match status" value="2"/>
</dbReference>
<keyword evidence="3" id="KW-0442">Lipid degradation</keyword>
<evidence type="ECO:0000313" key="7">
    <source>
        <dbReference type="Proteomes" id="UP001374579"/>
    </source>
</evidence>
<dbReference type="SMART" id="SM00022">
    <property type="entry name" value="PLAc"/>
    <property type="match status" value="1"/>
</dbReference>
<evidence type="ECO:0000256" key="2">
    <source>
        <dbReference type="ARBA" id="ARBA00023098"/>
    </source>
</evidence>
<dbReference type="PANTHER" id="PTHR10728">
    <property type="entry name" value="CYTOSOLIC PHOSPHOLIPASE A2"/>
    <property type="match status" value="1"/>
</dbReference>
<keyword evidence="2 3" id="KW-0443">Lipid metabolism</keyword>
<evidence type="ECO:0000256" key="3">
    <source>
        <dbReference type="PROSITE-ProRule" id="PRU00555"/>
    </source>
</evidence>
<protein>
    <recommendedName>
        <fullName evidence="5">PLA2c domain-containing protein</fullName>
    </recommendedName>
</protein>
<proteinExistence type="predicted"/>
<evidence type="ECO:0000259" key="5">
    <source>
        <dbReference type="PROSITE" id="PS51210"/>
    </source>
</evidence>
<dbReference type="GO" id="GO:0047498">
    <property type="term" value="F:calcium-dependent phospholipase A2 activity"/>
    <property type="evidence" value="ECO:0007669"/>
    <property type="project" value="TreeGrafter"/>
</dbReference>
<feature type="compositionally biased region" description="Acidic residues" evidence="4">
    <location>
        <begin position="246"/>
        <end position="272"/>
    </location>
</feature>
<dbReference type="InterPro" id="IPR002642">
    <property type="entry name" value="LysoPLipase_cat_dom"/>
</dbReference>
<organism evidence="6 7">
    <name type="scientific">Littorina saxatilis</name>
    <dbReference type="NCBI Taxonomy" id="31220"/>
    <lineage>
        <taxon>Eukaryota</taxon>
        <taxon>Metazoa</taxon>
        <taxon>Spiralia</taxon>
        <taxon>Lophotrochozoa</taxon>
        <taxon>Mollusca</taxon>
        <taxon>Gastropoda</taxon>
        <taxon>Caenogastropoda</taxon>
        <taxon>Littorinimorpha</taxon>
        <taxon>Littorinoidea</taxon>
        <taxon>Littorinidae</taxon>
        <taxon>Littorina</taxon>
    </lineage>
</organism>
<dbReference type="GO" id="GO:0005509">
    <property type="term" value="F:calcium ion binding"/>
    <property type="evidence" value="ECO:0007669"/>
    <property type="project" value="TreeGrafter"/>
</dbReference>
<feature type="region of interest" description="Disordered" evidence="4">
    <location>
        <begin position="742"/>
        <end position="764"/>
    </location>
</feature>
<dbReference type="GO" id="GO:0046475">
    <property type="term" value="P:glycerophospholipid catabolic process"/>
    <property type="evidence" value="ECO:0007669"/>
    <property type="project" value="TreeGrafter"/>
</dbReference>